<evidence type="ECO:0000313" key="5">
    <source>
        <dbReference type="EMBL" id="KAF2588234.1"/>
    </source>
</evidence>
<dbReference type="InterPro" id="IPR050804">
    <property type="entry name" value="MCC"/>
</dbReference>
<accession>A0A8S9K1I2</accession>
<gene>
    <name evidence="5" type="ORF">F2Q70_00041099</name>
</gene>
<keyword evidence="3" id="KW-1133">Transmembrane helix</keyword>
<dbReference type="InterPro" id="IPR002083">
    <property type="entry name" value="MATH/TRAF_dom"/>
</dbReference>
<comment type="caution">
    <text evidence="5">The sequence shown here is derived from an EMBL/GenBank/DDBJ whole genome shotgun (WGS) entry which is preliminary data.</text>
</comment>
<evidence type="ECO:0000256" key="1">
    <source>
        <dbReference type="ARBA" id="ARBA00023054"/>
    </source>
</evidence>
<proteinExistence type="predicted"/>
<evidence type="ECO:0000259" key="4">
    <source>
        <dbReference type="PROSITE" id="PS50144"/>
    </source>
</evidence>
<name>A0A8S9K1I2_BRACR</name>
<organism evidence="5">
    <name type="scientific">Brassica cretica</name>
    <name type="common">Mustard</name>
    <dbReference type="NCBI Taxonomy" id="69181"/>
    <lineage>
        <taxon>Eukaryota</taxon>
        <taxon>Viridiplantae</taxon>
        <taxon>Streptophyta</taxon>
        <taxon>Embryophyta</taxon>
        <taxon>Tracheophyta</taxon>
        <taxon>Spermatophyta</taxon>
        <taxon>Magnoliopsida</taxon>
        <taxon>eudicotyledons</taxon>
        <taxon>Gunneridae</taxon>
        <taxon>Pentapetalae</taxon>
        <taxon>rosids</taxon>
        <taxon>malvids</taxon>
        <taxon>Brassicales</taxon>
        <taxon>Brassicaceae</taxon>
        <taxon>Brassiceae</taxon>
        <taxon>Brassica</taxon>
    </lineage>
</organism>
<dbReference type="InterPro" id="IPR008974">
    <property type="entry name" value="TRAF-like"/>
</dbReference>
<dbReference type="AlphaFoldDB" id="A0A8S9K1I2"/>
<dbReference type="CDD" id="cd00121">
    <property type="entry name" value="MATH"/>
    <property type="match status" value="1"/>
</dbReference>
<reference evidence="5" key="1">
    <citation type="submission" date="2019-12" db="EMBL/GenBank/DDBJ databases">
        <title>Genome sequencing and annotation of Brassica cretica.</title>
        <authorList>
            <person name="Studholme D.J."/>
            <person name="Sarris P.F."/>
        </authorList>
    </citation>
    <scope>NUCLEOTIDE SEQUENCE</scope>
    <source>
        <strain evidence="5">PFS-102/07</strain>
        <tissue evidence="5">Leaf</tissue>
    </source>
</reference>
<feature type="transmembrane region" description="Helical" evidence="3">
    <location>
        <begin position="20"/>
        <end position="39"/>
    </location>
</feature>
<dbReference type="PROSITE" id="PS50144">
    <property type="entry name" value="MATH"/>
    <property type="match status" value="1"/>
</dbReference>
<dbReference type="SUPFAM" id="SSF49599">
    <property type="entry name" value="TRAF domain-like"/>
    <property type="match status" value="1"/>
</dbReference>
<feature type="coiled-coil region" evidence="2">
    <location>
        <begin position="287"/>
        <end position="314"/>
    </location>
</feature>
<feature type="domain" description="MATH" evidence="4">
    <location>
        <begin position="46"/>
        <end position="169"/>
    </location>
</feature>
<dbReference type="Gene3D" id="2.60.210.10">
    <property type="entry name" value="Apoptosis, Tumor Necrosis Factor Receptor Associated Protein 2, Chain A"/>
    <property type="match status" value="1"/>
</dbReference>
<dbReference type="PANTHER" id="PTHR46236">
    <property type="entry name" value="TRAF-LIKE SUPERFAMILY PROTEIN"/>
    <property type="match status" value="1"/>
</dbReference>
<sequence length="344" mass="38762">MARVSSHEGLGTVCIRGALFELHSFILFVDISVVGIFITEMAKQVGKKFTWVIKDFSSLQTERYRSVPVLIGDCKWYLSIDPTKVNSLYMGLKVADSKPLPSGWRRYVKLLLYVAKKSSGTLAILKDNHLWFDQKTLGWGFSTIVPLTELLDEKEGFLANGELMIVAEVEVHEVIDTYDCSEESEGANASMCEMKPCDILNQSQESIDVNGFQVLPSQVNYVKHVFERHPDVAVGFLSKNQHLRKTSMNFLLSIIETLCQSLQDLSNEDLVDADTALTYLKDVGFKVDWLESKLDEVKKKKEKEESSLALLMKLKQFSDLNALVEEEEAGLSVTRTPLSFDDVV</sequence>
<protein>
    <recommendedName>
        <fullName evidence="4">MATH domain-containing protein</fullName>
    </recommendedName>
</protein>
<keyword evidence="1 2" id="KW-0175">Coiled coil</keyword>
<dbReference type="Pfam" id="PF22486">
    <property type="entry name" value="MATH_2"/>
    <property type="match status" value="1"/>
</dbReference>
<dbReference type="PANTHER" id="PTHR46236:SF33">
    <property type="entry name" value="MEPRIN AND TRAF-LIKE DOMAIN-CONTAINING PROTEIN-RELATED"/>
    <property type="match status" value="1"/>
</dbReference>
<evidence type="ECO:0000256" key="2">
    <source>
        <dbReference type="SAM" id="Coils"/>
    </source>
</evidence>
<keyword evidence="3" id="KW-0472">Membrane</keyword>
<keyword evidence="3" id="KW-0812">Transmembrane</keyword>
<evidence type="ECO:0000256" key="3">
    <source>
        <dbReference type="SAM" id="Phobius"/>
    </source>
</evidence>
<dbReference type="EMBL" id="QGKY02000190">
    <property type="protein sequence ID" value="KAF2588234.1"/>
    <property type="molecule type" value="Genomic_DNA"/>
</dbReference>